<reference evidence="11" key="1">
    <citation type="submission" date="2025-08" db="UniProtKB">
        <authorList>
            <consortium name="RefSeq"/>
        </authorList>
    </citation>
    <scope>IDENTIFICATION</scope>
    <source>
        <tissue evidence="11">Muscle</tissue>
    </source>
</reference>
<evidence type="ECO:0000256" key="6">
    <source>
        <dbReference type="ARBA" id="ARBA00022801"/>
    </source>
</evidence>
<organism evidence="10 11">
    <name type="scientific">Bombus vosnesenskii</name>
    <dbReference type="NCBI Taxonomy" id="207650"/>
    <lineage>
        <taxon>Eukaryota</taxon>
        <taxon>Metazoa</taxon>
        <taxon>Ecdysozoa</taxon>
        <taxon>Arthropoda</taxon>
        <taxon>Hexapoda</taxon>
        <taxon>Insecta</taxon>
        <taxon>Pterygota</taxon>
        <taxon>Neoptera</taxon>
        <taxon>Endopterygota</taxon>
        <taxon>Hymenoptera</taxon>
        <taxon>Apocrita</taxon>
        <taxon>Aculeata</taxon>
        <taxon>Apoidea</taxon>
        <taxon>Anthophila</taxon>
        <taxon>Apidae</taxon>
        <taxon>Bombus</taxon>
        <taxon>Pyrobombus</taxon>
    </lineage>
</organism>
<dbReference type="GO" id="GO:0008970">
    <property type="term" value="F:phospholipase A1 activity"/>
    <property type="evidence" value="ECO:0007669"/>
    <property type="project" value="UniProtKB-EC"/>
</dbReference>
<dbReference type="PRINTS" id="PR00821">
    <property type="entry name" value="TAGLIPASE"/>
</dbReference>
<comment type="similarity">
    <text evidence="3 8">Belongs to the AB hydrolase superfamily. Lipase family.</text>
</comment>
<dbReference type="EC" id="3.1.1.32" evidence="4"/>
<comment type="subcellular location">
    <subcellularLocation>
        <location evidence="2">Secreted</location>
    </subcellularLocation>
</comment>
<dbReference type="GO" id="GO:0017171">
    <property type="term" value="F:serine hydrolase activity"/>
    <property type="evidence" value="ECO:0007669"/>
    <property type="project" value="TreeGrafter"/>
</dbReference>
<dbReference type="SUPFAM" id="SSF53474">
    <property type="entry name" value="alpha/beta-Hydrolases"/>
    <property type="match status" value="1"/>
</dbReference>
<dbReference type="Proteomes" id="UP000504631">
    <property type="component" value="Unplaced"/>
</dbReference>
<evidence type="ECO:0000256" key="7">
    <source>
        <dbReference type="ARBA" id="ARBA00023157"/>
    </source>
</evidence>
<sequence>MEIVKEFLCREKGAPNRREENLDREVESVTHATSRAVFRFNDEDRDDWSRPSVAMQKTTTNIPSYVRFLPPGENPLHVTTLPAGTCSYCCPIDVDQDIEYLLFTRRNPTCGTTLNISDPYSLRKSNFNDRYPTVIFIHGYSGSARAGSATAIRDVYLKRGEYNIILVHWTKLAGLPWYVTAVRNTRIVGPQVARLVNWLDAQGAISLASLHVIGFSLGAEIAGFMGKALAPRKVGRITGLDAAYPLYMNTGGDGHLTKTDAMFVDVIHTDGGNFGFPNPLGHVDFYPNGGKPIQPGCNLDSVIRRSVSRLINQYIVCGHNRAWMFYAESVTNPFGFPASQCPKWHPNIQAQCTWTPDVLMGFAVDSRVRGKFYLRTNAQAPFARNATGYMRK</sequence>
<keyword evidence="5" id="KW-0964">Secreted</keyword>
<proteinExistence type="inferred from homology"/>
<dbReference type="InterPro" id="IPR029058">
    <property type="entry name" value="AB_hydrolase_fold"/>
</dbReference>
<dbReference type="GO" id="GO:0005615">
    <property type="term" value="C:extracellular space"/>
    <property type="evidence" value="ECO:0007669"/>
    <property type="project" value="TreeGrafter"/>
</dbReference>
<dbReference type="InterPro" id="IPR000734">
    <property type="entry name" value="TAG_lipase"/>
</dbReference>
<accession>A0A6J3LPV2</accession>
<dbReference type="KEGG" id="bvk:117243411"/>
<evidence type="ECO:0000313" key="11">
    <source>
        <dbReference type="RefSeq" id="XP_033366766.1"/>
    </source>
</evidence>
<dbReference type="InterPro" id="IPR013818">
    <property type="entry name" value="Lipase"/>
</dbReference>
<dbReference type="Pfam" id="PF00151">
    <property type="entry name" value="Lipase"/>
    <property type="match status" value="1"/>
</dbReference>
<dbReference type="GO" id="GO:0016042">
    <property type="term" value="P:lipid catabolic process"/>
    <property type="evidence" value="ECO:0007669"/>
    <property type="project" value="TreeGrafter"/>
</dbReference>
<dbReference type="InterPro" id="IPR033906">
    <property type="entry name" value="Lipase_N"/>
</dbReference>
<keyword evidence="6" id="KW-0378">Hydrolase</keyword>
<dbReference type="FunFam" id="3.40.50.1820:FF:000122">
    <property type="entry name" value="Vitellogenin-3-like Protein"/>
    <property type="match status" value="1"/>
</dbReference>
<dbReference type="PANTHER" id="PTHR11610">
    <property type="entry name" value="LIPASE"/>
    <property type="match status" value="1"/>
</dbReference>
<dbReference type="RefSeq" id="XP_033366766.1">
    <property type="nucleotide sequence ID" value="XM_033510875.1"/>
</dbReference>
<feature type="domain" description="Lipase" evidence="9">
    <location>
        <begin position="96"/>
        <end position="382"/>
    </location>
</feature>
<evidence type="ECO:0000256" key="1">
    <source>
        <dbReference type="ARBA" id="ARBA00000111"/>
    </source>
</evidence>
<evidence type="ECO:0000313" key="10">
    <source>
        <dbReference type="Proteomes" id="UP000504631"/>
    </source>
</evidence>
<name>A0A6J3LPV2_9HYME</name>
<keyword evidence="10" id="KW-1185">Reference proteome</keyword>
<evidence type="ECO:0000256" key="8">
    <source>
        <dbReference type="RuleBase" id="RU004262"/>
    </source>
</evidence>
<evidence type="ECO:0000256" key="4">
    <source>
        <dbReference type="ARBA" id="ARBA00013179"/>
    </source>
</evidence>
<keyword evidence="7" id="KW-1015">Disulfide bond</keyword>
<dbReference type="Gene3D" id="3.40.50.1820">
    <property type="entry name" value="alpha/beta hydrolase"/>
    <property type="match status" value="1"/>
</dbReference>
<dbReference type="CDD" id="cd00707">
    <property type="entry name" value="Pancreat_lipase_like"/>
    <property type="match status" value="1"/>
</dbReference>
<comment type="catalytic activity">
    <reaction evidence="1">
        <text>a 1,2-diacyl-sn-glycero-3-phosphocholine + H2O = a 2-acyl-sn-glycero-3-phosphocholine + a fatty acid + H(+)</text>
        <dbReference type="Rhea" id="RHEA:18689"/>
        <dbReference type="ChEBI" id="CHEBI:15377"/>
        <dbReference type="ChEBI" id="CHEBI:15378"/>
        <dbReference type="ChEBI" id="CHEBI:28868"/>
        <dbReference type="ChEBI" id="CHEBI:57643"/>
        <dbReference type="ChEBI" id="CHEBI:57875"/>
        <dbReference type="EC" id="3.1.1.32"/>
    </reaction>
</comment>
<evidence type="ECO:0000256" key="5">
    <source>
        <dbReference type="ARBA" id="ARBA00022525"/>
    </source>
</evidence>
<protein>
    <recommendedName>
        <fullName evidence="4">phospholipase A1</fullName>
        <ecNumber evidence="4">3.1.1.32</ecNumber>
    </recommendedName>
</protein>
<evidence type="ECO:0000256" key="3">
    <source>
        <dbReference type="ARBA" id="ARBA00010701"/>
    </source>
</evidence>
<gene>
    <name evidence="11" type="primary">LOC117243411</name>
</gene>
<dbReference type="AlphaFoldDB" id="A0A6J3LPV2"/>
<evidence type="ECO:0000256" key="2">
    <source>
        <dbReference type="ARBA" id="ARBA00004613"/>
    </source>
</evidence>
<dbReference type="GeneID" id="117243411"/>
<evidence type="ECO:0000259" key="9">
    <source>
        <dbReference type="Pfam" id="PF00151"/>
    </source>
</evidence>
<dbReference type="PANTHER" id="PTHR11610:SF169">
    <property type="entry name" value="GH15759P-RELATED"/>
    <property type="match status" value="1"/>
</dbReference>